<organism evidence="1 2">
    <name type="scientific">Methylocella tundrae</name>
    <dbReference type="NCBI Taxonomy" id="227605"/>
    <lineage>
        <taxon>Bacteria</taxon>
        <taxon>Pseudomonadati</taxon>
        <taxon>Pseudomonadota</taxon>
        <taxon>Alphaproteobacteria</taxon>
        <taxon>Hyphomicrobiales</taxon>
        <taxon>Beijerinckiaceae</taxon>
        <taxon>Methylocella</taxon>
    </lineage>
</organism>
<protein>
    <submittedName>
        <fullName evidence="1">Uncharacterized protein</fullName>
    </submittedName>
</protein>
<dbReference type="RefSeq" id="WP_134490430.1">
    <property type="nucleotide sequence ID" value="NZ_CP139089.1"/>
</dbReference>
<sequence length="60" mass="6521">MAKSIITPEEGAELQRLNEEFEVASARAAKALLVGNRQLASEEDAKAAAAIRRIKEIRGE</sequence>
<gene>
    <name evidence="1" type="ORF">MTUNDRAET4_3010</name>
</gene>
<dbReference type="EMBL" id="LR536450">
    <property type="protein sequence ID" value="VFU09897.1"/>
    <property type="molecule type" value="Genomic_DNA"/>
</dbReference>
<dbReference type="KEGG" id="mtun:MTUNDRAET4_3010"/>
<name>A0A4U8Z3D3_METTU</name>
<evidence type="ECO:0000313" key="1">
    <source>
        <dbReference type="EMBL" id="VFU09897.1"/>
    </source>
</evidence>
<dbReference type="Proteomes" id="UP000294360">
    <property type="component" value="Chromosome"/>
</dbReference>
<evidence type="ECO:0000313" key="2">
    <source>
        <dbReference type="Proteomes" id="UP000294360"/>
    </source>
</evidence>
<accession>A0A4U8Z3D3</accession>
<proteinExistence type="predicted"/>
<dbReference type="AlphaFoldDB" id="A0A4U8Z3D3"/>
<reference evidence="1 2" key="1">
    <citation type="submission" date="2019-03" db="EMBL/GenBank/DDBJ databases">
        <authorList>
            <person name="Kox A.R. M."/>
        </authorList>
    </citation>
    <scope>NUCLEOTIDE SEQUENCE [LARGE SCALE GENOMIC DNA]</scope>
    <source>
        <strain evidence="1">MTUNDRAET4 annotated genome</strain>
    </source>
</reference>